<proteinExistence type="predicted"/>
<dbReference type="AlphaFoldDB" id="A0A4U0NQN3"/>
<organism evidence="1 2">
    <name type="scientific">Streptomyces piniterrae</name>
    <dbReference type="NCBI Taxonomy" id="2571125"/>
    <lineage>
        <taxon>Bacteria</taxon>
        <taxon>Bacillati</taxon>
        <taxon>Actinomycetota</taxon>
        <taxon>Actinomycetes</taxon>
        <taxon>Kitasatosporales</taxon>
        <taxon>Streptomycetaceae</taxon>
        <taxon>Streptomyces</taxon>
    </lineage>
</organism>
<dbReference type="EMBL" id="SUMB01000002">
    <property type="protein sequence ID" value="TJZ56826.1"/>
    <property type="molecule type" value="Genomic_DNA"/>
</dbReference>
<dbReference type="Proteomes" id="UP000308697">
    <property type="component" value="Unassembled WGS sequence"/>
</dbReference>
<gene>
    <name evidence="1" type="ORF">FCH28_04705</name>
</gene>
<sequence length="350" mass="38708">MTAAVDDDVQGRLQTALKDSINQGLQFYARGTYLPKGLCDLIDSVPGRGSNSPIVTLHSNCMLDALKNGNLGDAVEPGPLATKKWTKDNIIFDDGGQPTNYRKLFFGDAPEYSNTEALRAAMEAVQPTLKGQWQSILVTFISEIARQNLGNLPKLGYLDKLNRSKIEETYRTWDGTLSKAYGASYLWVFTNQYEKTAAALAPVLGDDSGAAARSALRTAIENGRFTAEVRAAMSGGPDSVMLAEWFLFNLWIILTALHDTDVDGAIREFKAADLTVPDQVGPGTWWTGYTDWTTFGLAEVFAKGKTALSAWRMSAYYFFPDKPKEGPFGWEMSHCQQFTLWTHYSDFLKG</sequence>
<reference evidence="1 2" key="1">
    <citation type="submission" date="2019-04" db="EMBL/GenBank/DDBJ databases">
        <title>Streptomyces piniterrae sp. nov., a heliquinomycin-producing actinomycete isolated from rhizosphere soil of Pinus yunnanensis.</title>
        <authorList>
            <person name="Zhuang X."/>
            <person name="Zhao J."/>
        </authorList>
    </citation>
    <scope>NUCLEOTIDE SEQUENCE [LARGE SCALE GENOMIC DNA]</scope>
    <source>
        <strain evidence="2">jys28</strain>
    </source>
</reference>
<accession>A0A4U0NQN3</accession>
<evidence type="ECO:0000313" key="2">
    <source>
        <dbReference type="Proteomes" id="UP000308697"/>
    </source>
</evidence>
<name>A0A4U0NQN3_9ACTN</name>
<protein>
    <submittedName>
        <fullName evidence="1">Uncharacterized protein</fullName>
    </submittedName>
</protein>
<comment type="caution">
    <text evidence="1">The sequence shown here is derived from an EMBL/GenBank/DDBJ whole genome shotgun (WGS) entry which is preliminary data.</text>
</comment>
<keyword evidence="2" id="KW-1185">Reference proteome</keyword>
<evidence type="ECO:0000313" key="1">
    <source>
        <dbReference type="EMBL" id="TJZ56826.1"/>
    </source>
</evidence>
<dbReference type="RefSeq" id="WP_136738446.1">
    <property type="nucleotide sequence ID" value="NZ_SUMB01000002.1"/>
</dbReference>
<dbReference type="OrthoDB" id="603864at2"/>